<keyword evidence="14" id="KW-1185">Reference proteome</keyword>
<evidence type="ECO:0000256" key="11">
    <source>
        <dbReference type="SAM" id="Phobius"/>
    </source>
</evidence>
<keyword evidence="8 11" id="KW-0472">Membrane</keyword>
<evidence type="ECO:0000313" key="13">
    <source>
        <dbReference type="EMBL" id="TWT90148.1"/>
    </source>
</evidence>
<sequence>MTTSQTRTPDLAQPRVLRGASRRAFTLIEVLLVLSLIVLVAGIAAPMLEGTLRGSQLNAAAERLAREWATARLDAIRLGRPVAFRMTLDSAACRVEAQGAGESATVRLPRDFSLDEIVLADLRVAPFGSTIDLAVVADAKQTPAIVFRPDGAACDVEAVLQAEDGRRKRVVLRSLTGAARVEDADPLEGAPAT</sequence>
<feature type="transmembrane region" description="Helical" evidence="11">
    <location>
        <begin position="24"/>
        <end position="48"/>
    </location>
</feature>
<reference evidence="13 14" key="1">
    <citation type="submission" date="2019-02" db="EMBL/GenBank/DDBJ databases">
        <title>Deep-cultivation of Planctomycetes and their phenomic and genomic characterization uncovers novel biology.</title>
        <authorList>
            <person name="Wiegand S."/>
            <person name="Jogler M."/>
            <person name="Boedeker C."/>
            <person name="Pinto D."/>
            <person name="Vollmers J."/>
            <person name="Rivas-Marin E."/>
            <person name="Kohn T."/>
            <person name="Peeters S.H."/>
            <person name="Heuer A."/>
            <person name="Rast P."/>
            <person name="Oberbeckmann S."/>
            <person name="Bunk B."/>
            <person name="Jeske O."/>
            <person name="Meyerdierks A."/>
            <person name="Storesund J.E."/>
            <person name="Kallscheuer N."/>
            <person name="Luecker S."/>
            <person name="Lage O.M."/>
            <person name="Pohl T."/>
            <person name="Merkel B.J."/>
            <person name="Hornburger P."/>
            <person name="Mueller R.-W."/>
            <person name="Bruemmer F."/>
            <person name="Labrenz M."/>
            <person name="Spormann A.M."/>
            <person name="Op Den Camp H."/>
            <person name="Overmann J."/>
            <person name="Amann R."/>
            <person name="Jetten M.S.M."/>
            <person name="Mascher T."/>
            <person name="Medema M.H."/>
            <person name="Devos D.P."/>
            <person name="Kaster A.-K."/>
            <person name="Ovreas L."/>
            <person name="Rohde M."/>
            <person name="Galperin M.Y."/>
            <person name="Jogler C."/>
        </authorList>
    </citation>
    <scope>NUCLEOTIDE SEQUENCE [LARGE SCALE GENOMIC DNA]</scope>
    <source>
        <strain evidence="13 14">Mal64</strain>
    </source>
</reference>
<keyword evidence="4" id="KW-0488">Methylation</keyword>
<comment type="subcellular location">
    <subcellularLocation>
        <location evidence="1">Cell inner membrane</location>
        <topology evidence="1">Single-pass membrane protein</topology>
    </subcellularLocation>
</comment>
<evidence type="ECO:0000259" key="12">
    <source>
        <dbReference type="Pfam" id="PF12019"/>
    </source>
</evidence>
<comment type="caution">
    <text evidence="13">The sequence shown here is derived from an EMBL/GenBank/DDBJ whole genome shotgun (WGS) entry which is preliminary data.</text>
</comment>
<evidence type="ECO:0000256" key="7">
    <source>
        <dbReference type="ARBA" id="ARBA00022989"/>
    </source>
</evidence>
<dbReference type="EMBL" id="SJPQ01000001">
    <property type="protein sequence ID" value="TWT90148.1"/>
    <property type="molecule type" value="Genomic_DNA"/>
</dbReference>
<protein>
    <recommendedName>
        <fullName evidence="2">Type II secretion system protein H</fullName>
    </recommendedName>
    <alternativeName>
        <fullName evidence="10">General secretion pathway protein H</fullName>
    </alternativeName>
</protein>
<evidence type="ECO:0000256" key="10">
    <source>
        <dbReference type="ARBA" id="ARBA00030775"/>
    </source>
</evidence>
<dbReference type="Pfam" id="PF07963">
    <property type="entry name" value="N_methyl"/>
    <property type="match status" value="1"/>
</dbReference>
<evidence type="ECO:0000256" key="6">
    <source>
        <dbReference type="ARBA" id="ARBA00022692"/>
    </source>
</evidence>
<dbReference type="Pfam" id="PF12019">
    <property type="entry name" value="GspH"/>
    <property type="match status" value="1"/>
</dbReference>
<feature type="domain" description="General secretion pathway GspH" evidence="12">
    <location>
        <begin position="60"/>
        <end position="173"/>
    </location>
</feature>
<evidence type="ECO:0000256" key="3">
    <source>
        <dbReference type="ARBA" id="ARBA00022475"/>
    </source>
</evidence>
<evidence type="ECO:0000256" key="8">
    <source>
        <dbReference type="ARBA" id="ARBA00023136"/>
    </source>
</evidence>
<dbReference type="SUPFAM" id="SSF54523">
    <property type="entry name" value="Pili subunits"/>
    <property type="match status" value="1"/>
</dbReference>
<evidence type="ECO:0000313" key="14">
    <source>
        <dbReference type="Proteomes" id="UP000315440"/>
    </source>
</evidence>
<dbReference type="Proteomes" id="UP000315440">
    <property type="component" value="Unassembled WGS sequence"/>
</dbReference>
<dbReference type="InterPro" id="IPR045584">
    <property type="entry name" value="Pilin-like"/>
</dbReference>
<keyword evidence="6 11" id="KW-0812">Transmembrane</keyword>
<proteinExistence type="inferred from homology"/>
<dbReference type="AlphaFoldDB" id="A0A5C5ZSW0"/>
<dbReference type="InterPro" id="IPR022346">
    <property type="entry name" value="T2SS_GspH"/>
</dbReference>
<dbReference type="Gene3D" id="3.55.40.10">
    <property type="entry name" value="minor pseudopilin epsh domain"/>
    <property type="match status" value="1"/>
</dbReference>
<dbReference type="GO" id="GO:0015627">
    <property type="term" value="C:type II protein secretion system complex"/>
    <property type="evidence" value="ECO:0007669"/>
    <property type="project" value="InterPro"/>
</dbReference>
<organism evidence="13 14">
    <name type="scientific">Pseudobythopirellula maris</name>
    <dbReference type="NCBI Taxonomy" id="2527991"/>
    <lineage>
        <taxon>Bacteria</taxon>
        <taxon>Pseudomonadati</taxon>
        <taxon>Planctomycetota</taxon>
        <taxon>Planctomycetia</taxon>
        <taxon>Pirellulales</taxon>
        <taxon>Lacipirellulaceae</taxon>
        <taxon>Pseudobythopirellula</taxon>
    </lineage>
</organism>
<keyword evidence="5" id="KW-0997">Cell inner membrane</keyword>
<dbReference type="InterPro" id="IPR012902">
    <property type="entry name" value="N_methyl_site"/>
</dbReference>
<gene>
    <name evidence="13" type="ORF">Mal64_05320</name>
</gene>
<keyword evidence="3" id="KW-1003">Cell membrane</keyword>
<name>A0A5C5ZSW0_9BACT</name>
<dbReference type="GO" id="GO:0015628">
    <property type="term" value="P:protein secretion by the type II secretion system"/>
    <property type="evidence" value="ECO:0007669"/>
    <property type="project" value="InterPro"/>
</dbReference>
<dbReference type="GO" id="GO:0005886">
    <property type="term" value="C:plasma membrane"/>
    <property type="evidence" value="ECO:0007669"/>
    <property type="project" value="UniProtKB-SubCell"/>
</dbReference>
<dbReference type="RefSeq" id="WP_197525376.1">
    <property type="nucleotide sequence ID" value="NZ_SJPQ01000001.1"/>
</dbReference>
<evidence type="ECO:0000256" key="4">
    <source>
        <dbReference type="ARBA" id="ARBA00022481"/>
    </source>
</evidence>
<evidence type="ECO:0000256" key="1">
    <source>
        <dbReference type="ARBA" id="ARBA00004377"/>
    </source>
</evidence>
<evidence type="ECO:0000256" key="9">
    <source>
        <dbReference type="ARBA" id="ARBA00025772"/>
    </source>
</evidence>
<keyword evidence="7 11" id="KW-1133">Transmembrane helix</keyword>
<accession>A0A5C5ZSW0</accession>
<evidence type="ECO:0000256" key="5">
    <source>
        <dbReference type="ARBA" id="ARBA00022519"/>
    </source>
</evidence>
<dbReference type="NCBIfam" id="TIGR02532">
    <property type="entry name" value="IV_pilin_GFxxxE"/>
    <property type="match status" value="1"/>
</dbReference>
<comment type="similarity">
    <text evidence="9">Belongs to the GSP H family.</text>
</comment>
<evidence type="ECO:0000256" key="2">
    <source>
        <dbReference type="ARBA" id="ARBA00021549"/>
    </source>
</evidence>